<reference evidence="2" key="1">
    <citation type="submission" date="2019-06" db="EMBL/GenBank/DDBJ databases">
        <authorList>
            <person name="Zheng W."/>
        </authorList>
    </citation>
    <scope>NUCLEOTIDE SEQUENCE</scope>
    <source>
        <strain evidence="2">QDHG01</strain>
    </source>
</reference>
<organism evidence="2 3">
    <name type="scientific">Halteria grandinella</name>
    <dbReference type="NCBI Taxonomy" id="5974"/>
    <lineage>
        <taxon>Eukaryota</taxon>
        <taxon>Sar</taxon>
        <taxon>Alveolata</taxon>
        <taxon>Ciliophora</taxon>
        <taxon>Intramacronucleata</taxon>
        <taxon>Spirotrichea</taxon>
        <taxon>Stichotrichia</taxon>
        <taxon>Sporadotrichida</taxon>
        <taxon>Halteriidae</taxon>
        <taxon>Halteria</taxon>
    </lineage>
</organism>
<proteinExistence type="predicted"/>
<sequence>MTRSSIAEQSIPIFLVINEKHHQTKFHQGHKFLLGSCFIEQLNALISTLTSGKTKQFTSFLAYSLNSKFQVQANFDQSVPNQQIKSQLAKLNSSDSLHINAVIETPENYPSKLRREASPTLSYIIQHQQKQAQSEHSLNQVRTRSSQNAKLINEQVSPIQTIFSVTRTDQQHQGLEEEQKIDTRQRPSTYLMAQSRDCSNFQSRQSRATSNMSTAKRNRLKGKTQYRDVDLEIFSKHLSNDKIIQDPIALLNDLNQTCPRGKELFTWYKQNEQVYKIKCNKCVNFFLRIIQIRPNQFQYSTSSSRVHAIDKHMHEELNPDQPELMESELIQPSQVQTMNNHSILITQRKAMEELKCTSCEQPITNQKMKGLCNNCFKFNQSYGNKPNECRRKGKEESKYASPFNKKSPDQTRALAERLRLDRLLTEN</sequence>
<evidence type="ECO:0000313" key="3">
    <source>
        <dbReference type="Proteomes" id="UP000785679"/>
    </source>
</evidence>
<feature type="region of interest" description="Disordered" evidence="1">
    <location>
        <begin position="387"/>
        <end position="412"/>
    </location>
</feature>
<evidence type="ECO:0000256" key="1">
    <source>
        <dbReference type="SAM" id="MobiDB-lite"/>
    </source>
</evidence>
<feature type="region of interest" description="Disordered" evidence="1">
    <location>
        <begin position="167"/>
        <end position="188"/>
    </location>
</feature>
<feature type="compositionally biased region" description="Basic and acidic residues" evidence="1">
    <location>
        <begin position="387"/>
        <end position="398"/>
    </location>
</feature>
<accession>A0A8J8NW21</accession>
<gene>
    <name evidence="2" type="ORF">FGO68_gene14409</name>
</gene>
<protein>
    <submittedName>
        <fullName evidence="2">Uncharacterized protein</fullName>
    </submittedName>
</protein>
<dbReference type="EMBL" id="RRYP01004699">
    <property type="protein sequence ID" value="TNV82662.1"/>
    <property type="molecule type" value="Genomic_DNA"/>
</dbReference>
<comment type="caution">
    <text evidence="2">The sequence shown here is derived from an EMBL/GenBank/DDBJ whole genome shotgun (WGS) entry which is preliminary data.</text>
</comment>
<dbReference type="AlphaFoldDB" id="A0A8J8NW21"/>
<name>A0A8J8NW21_HALGN</name>
<dbReference type="Proteomes" id="UP000785679">
    <property type="component" value="Unassembled WGS sequence"/>
</dbReference>
<evidence type="ECO:0000313" key="2">
    <source>
        <dbReference type="EMBL" id="TNV82662.1"/>
    </source>
</evidence>
<feature type="compositionally biased region" description="Basic and acidic residues" evidence="1">
    <location>
        <begin position="174"/>
        <end position="185"/>
    </location>
</feature>
<keyword evidence="3" id="KW-1185">Reference proteome</keyword>